<evidence type="ECO:0000256" key="6">
    <source>
        <dbReference type="ARBA" id="ARBA00022840"/>
    </source>
</evidence>
<dbReference type="PANTHER" id="PTHR24346:SF56">
    <property type="entry name" value="SERINE_THREONINE-PROTEIN KINASE MARK2"/>
    <property type="match status" value="1"/>
</dbReference>
<dbReference type="InterPro" id="IPR011009">
    <property type="entry name" value="Kinase-like_dom_sf"/>
</dbReference>
<dbReference type="EC" id="2.7.11.1" evidence="1"/>
<feature type="compositionally biased region" description="Polar residues" evidence="9">
    <location>
        <begin position="224"/>
        <end position="248"/>
    </location>
</feature>
<protein>
    <recommendedName>
        <fullName evidence="1">non-specific serine/threonine protein kinase</fullName>
        <ecNumber evidence="1">2.7.11.1</ecNumber>
    </recommendedName>
</protein>
<keyword evidence="6" id="KW-0067">ATP-binding</keyword>
<keyword evidence="12" id="KW-1185">Reference proteome</keyword>
<evidence type="ECO:0000256" key="7">
    <source>
        <dbReference type="ARBA" id="ARBA00047899"/>
    </source>
</evidence>
<accession>A0AA40HYR2</accession>
<dbReference type="PROSITE" id="PS50011">
    <property type="entry name" value="PROTEIN_KINASE_DOM"/>
    <property type="match status" value="1"/>
</dbReference>
<evidence type="ECO:0000256" key="9">
    <source>
        <dbReference type="SAM" id="MobiDB-lite"/>
    </source>
</evidence>
<dbReference type="Gene3D" id="1.10.8.10">
    <property type="entry name" value="DNA helicase RuvA subunit, C-terminal domain"/>
    <property type="match status" value="1"/>
</dbReference>
<dbReference type="CDD" id="cd14337">
    <property type="entry name" value="UBA_MARK_Par1"/>
    <property type="match status" value="1"/>
</dbReference>
<evidence type="ECO:0000256" key="1">
    <source>
        <dbReference type="ARBA" id="ARBA00012513"/>
    </source>
</evidence>
<feature type="compositionally biased region" description="Polar residues" evidence="9">
    <location>
        <begin position="360"/>
        <end position="376"/>
    </location>
</feature>
<comment type="catalytic activity">
    <reaction evidence="7">
        <text>L-threonyl-[protein] + ATP = O-phospho-L-threonyl-[protein] + ADP + H(+)</text>
        <dbReference type="Rhea" id="RHEA:46608"/>
        <dbReference type="Rhea" id="RHEA-COMP:11060"/>
        <dbReference type="Rhea" id="RHEA-COMP:11605"/>
        <dbReference type="ChEBI" id="CHEBI:15378"/>
        <dbReference type="ChEBI" id="CHEBI:30013"/>
        <dbReference type="ChEBI" id="CHEBI:30616"/>
        <dbReference type="ChEBI" id="CHEBI:61977"/>
        <dbReference type="ChEBI" id="CHEBI:456216"/>
        <dbReference type="EC" id="2.7.11.1"/>
    </reaction>
</comment>
<dbReference type="Pfam" id="PF00069">
    <property type="entry name" value="Pkinase"/>
    <property type="match status" value="1"/>
</dbReference>
<evidence type="ECO:0000256" key="5">
    <source>
        <dbReference type="ARBA" id="ARBA00022777"/>
    </source>
</evidence>
<dbReference type="GO" id="GO:0050321">
    <property type="term" value="F:tau-protein kinase activity"/>
    <property type="evidence" value="ECO:0007669"/>
    <property type="project" value="TreeGrafter"/>
</dbReference>
<keyword evidence="3" id="KW-0808">Transferase</keyword>
<dbReference type="SUPFAM" id="SSF56112">
    <property type="entry name" value="Protein kinase-like (PK-like)"/>
    <property type="match status" value="1"/>
</dbReference>
<dbReference type="GO" id="GO:0005524">
    <property type="term" value="F:ATP binding"/>
    <property type="evidence" value="ECO:0007669"/>
    <property type="project" value="UniProtKB-KW"/>
</dbReference>
<dbReference type="AlphaFoldDB" id="A0AA40HYR2"/>
<dbReference type="Proteomes" id="UP001177744">
    <property type="component" value="Unassembled WGS sequence"/>
</dbReference>
<dbReference type="InterPro" id="IPR000719">
    <property type="entry name" value="Prot_kinase_dom"/>
</dbReference>
<dbReference type="GO" id="GO:0035556">
    <property type="term" value="P:intracellular signal transduction"/>
    <property type="evidence" value="ECO:0007669"/>
    <property type="project" value="TreeGrafter"/>
</dbReference>
<keyword evidence="4" id="KW-0547">Nucleotide-binding</keyword>
<keyword evidence="5" id="KW-0418">Kinase</keyword>
<evidence type="ECO:0000256" key="2">
    <source>
        <dbReference type="ARBA" id="ARBA00022527"/>
    </source>
</evidence>
<feature type="compositionally biased region" description="Polar residues" evidence="9">
    <location>
        <begin position="382"/>
        <end position="419"/>
    </location>
</feature>
<evidence type="ECO:0000256" key="3">
    <source>
        <dbReference type="ARBA" id="ARBA00022679"/>
    </source>
</evidence>
<dbReference type="Gene3D" id="1.10.510.10">
    <property type="entry name" value="Transferase(Phosphotransferase) domain 1"/>
    <property type="match status" value="1"/>
</dbReference>
<evidence type="ECO:0000313" key="11">
    <source>
        <dbReference type="EMBL" id="KAK1339843.1"/>
    </source>
</evidence>
<comment type="caution">
    <text evidence="11">The sequence shown here is derived from an EMBL/GenBank/DDBJ whole genome shotgun (WGS) entry which is preliminary data.</text>
</comment>
<dbReference type="EMBL" id="JAULJE010000008">
    <property type="protein sequence ID" value="KAK1339843.1"/>
    <property type="molecule type" value="Genomic_DNA"/>
</dbReference>
<dbReference type="GO" id="GO:0000226">
    <property type="term" value="P:microtubule cytoskeleton organization"/>
    <property type="evidence" value="ECO:0007669"/>
    <property type="project" value="TreeGrafter"/>
</dbReference>
<gene>
    <name evidence="11" type="ORF">QTO34_018401</name>
</gene>
<sequence length="502" mass="54338">MGMNIKLADFGLSEVFMEDKLITVCGTNPYMAPELFLLEPYEGPKVDVWSGGIVLYKMLTGVLPFVGKNLEQLTEYILSGVFFIPYSLSVPCHKLLQKIINIDAGRRPTLEIIMQDHWVNTGQLAIMTPYIEPPCTDIDPQVTQIMRTLGYQKEEIEESLTGRKFNNIMGTYRILSMKLNIGARKIKVRPCSSSDSNMRLSRAQGMWASGKKGRDPVTPPPSPESNVSTPPGSLEWNSTTSSCSIRGKTTTPSESMPGTTTTPSGSVRGSTTSSPGSLEWNTDTPPIRVEVRRIIVQPGSAHLERTSQTGSTHLERTSQTGSTHWGTPASWAALTGEDQPDRKCAPGEVGQLGSAHGEKTSQTGSAHLESSGQLGSTHGGRTCQTGSAQVVRTGQPGSAHWQRTSQRGSTCRETTSQPGSRELRSQILHHENKVFPATQSSSSHRSCGGAPEGRNTDNCQAGPSSDGTTSPGQRQGRQGVARRVFGFFKNSCVAQQDLENNT</sequence>
<evidence type="ECO:0000313" key="12">
    <source>
        <dbReference type="Proteomes" id="UP001177744"/>
    </source>
</evidence>
<reference evidence="11" key="1">
    <citation type="submission" date="2023-06" db="EMBL/GenBank/DDBJ databases">
        <title>Reference genome for the Northern bat (Eptesicus nilssonii), a most northern bat species.</title>
        <authorList>
            <person name="Laine V.N."/>
            <person name="Pulliainen A.T."/>
            <person name="Lilley T.M."/>
        </authorList>
    </citation>
    <scope>NUCLEOTIDE SEQUENCE</scope>
    <source>
        <strain evidence="11">BLF_Eptnil</strain>
        <tissue evidence="11">Kidney</tissue>
    </source>
</reference>
<organism evidence="11 12">
    <name type="scientific">Cnephaeus nilssonii</name>
    <name type="common">Northern bat</name>
    <name type="synonym">Eptesicus nilssonii</name>
    <dbReference type="NCBI Taxonomy" id="3371016"/>
    <lineage>
        <taxon>Eukaryota</taxon>
        <taxon>Metazoa</taxon>
        <taxon>Chordata</taxon>
        <taxon>Craniata</taxon>
        <taxon>Vertebrata</taxon>
        <taxon>Euteleostomi</taxon>
        <taxon>Mammalia</taxon>
        <taxon>Eutheria</taxon>
        <taxon>Laurasiatheria</taxon>
        <taxon>Chiroptera</taxon>
        <taxon>Yangochiroptera</taxon>
        <taxon>Vespertilionidae</taxon>
        <taxon>Cnephaeus</taxon>
    </lineage>
</organism>
<feature type="compositionally biased region" description="Low complexity" evidence="9">
    <location>
        <begin position="249"/>
        <end position="277"/>
    </location>
</feature>
<evidence type="ECO:0000256" key="4">
    <source>
        <dbReference type="ARBA" id="ARBA00022741"/>
    </source>
</evidence>
<feature type="region of interest" description="Disordered" evidence="9">
    <location>
        <begin position="433"/>
        <end position="479"/>
    </location>
</feature>
<name>A0AA40HYR2_CNENI</name>
<comment type="catalytic activity">
    <reaction evidence="8">
        <text>L-seryl-[protein] + ATP = O-phospho-L-seryl-[protein] + ADP + H(+)</text>
        <dbReference type="Rhea" id="RHEA:17989"/>
        <dbReference type="Rhea" id="RHEA-COMP:9863"/>
        <dbReference type="Rhea" id="RHEA-COMP:11604"/>
        <dbReference type="ChEBI" id="CHEBI:15378"/>
        <dbReference type="ChEBI" id="CHEBI:29999"/>
        <dbReference type="ChEBI" id="CHEBI:30616"/>
        <dbReference type="ChEBI" id="CHEBI:83421"/>
        <dbReference type="ChEBI" id="CHEBI:456216"/>
        <dbReference type="EC" id="2.7.11.1"/>
    </reaction>
</comment>
<feature type="compositionally biased region" description="Polar residues" evidence="9">
    <location>
        <begin position="456"/>
        <end position="471"/>
    </location>
</feature>
<feature type="domain" description="Protein kinase" evidence="10">
    <location>
        <begin position="1"/>
        <end position="119"/>
    </location>
</feature>
<feature type="region of interest" description="Disordered" evidence="9">
    <location>
        <begin position="298"/>
        <end position="421"/>
    </location>
</feature>
<feature type="compositionally biased region" description="Polar residues" evidence="9">
    <location>
        <begin position="306"/>
        <end position="325"/>
    </location>
</feature>
<evidence type="ECO:0000259" key="10">
    <source>
        <dbReference type="PROSITE" id="PS50011"/>
    </source>
</evidence>
<keyword evidence="2" id="KW-0723">Serine/threonine-protein kinase</keyword>
<dbReference type="GO" id="GO:0005737">
    <property type="term" value="C:cytoplasm"/>
    <property type="evidence" value="ECO:0007669"/>
    <property type="project" value="TreeGrafter"/>
</dbReference>
<proteinExistence type="predicted"/>
<feature type="region of interest" description="Disordered" evidence="9">
    <location>
        <begin position="206"/>
        <end position="285"/>
    </location>
</feature>
<dbReference type="SMART" id="SM00220">
    <property type="entry name" value="S_TKc"/>
    <property type="match status" value="1"/>
</dbReference>
<dbReference type="PANTHER" id="PTHR24346">
    <property type="entry name" value="MAP/MICROTUBULE AFFINITY-REGULATING KINASE"/>
    <property type="match status" value="1"/>
</dbReference>
<evidence type="ECO:0000256" key="8">
    <source>
        <dbReference type="ARBA" id="ARBA00048679"/>
    </source>
</evidence>